<dbReference type="GO" id="GO:0016818">
    <property type="term" value="F:hydrolase activity, acting on acid anhydrides, in phosphorus-containing anhydrides"/>
    <property type="evidence" value="ECO:0007669"/>
    <property type="project" value="InterPro"/>
</dbReference>
<dbReference type="SUPFAM" id="SSF52540">
    <property type="entry name" value="P-loop containing nucleoside triphosphate hydrolases"/>
    <property type="match status" value="1"/>
</dbReference>
<evidence type="ECO:0000256" key="3">
    <source>
        <dbReference type="ARBA" id="ARBA00022840"/>
    </source>
</evidence>
<dbReference type="PANTHER" id="PTHR11472:SF34">
    <property type="entry name" value="REGULATOR OF TELOMERE ELONGATION HELICASE 1"/>
    <property type="match status" value="1"/>
</dbReference>
<dbReference type="STRING" id="47311.MBCUT_06360"/>
<organism evidence="5 6">
    <name type="scientific">Methanobrevibacter cuticularis</name>
    <dbReference type="NCBI Taxonomy" id="47311"/>
    <lineage>
        <taxon>Archaea</taxon>
        <taxon>Methanobacteriati</taxon>
        <taxon>Methanobacteriota</taxon>
        <taxon>Methanomada group</taxon>
        <taxon>Methanobacteria</taxon>
        <taxon>Methanobacteriales</taxon>
        <taxon>Methanobacteriaceae</taxon>
        <taxon>Methanobrevibacter</taxon>
    </lineage>
</organism>
<proteinExistence type="predicted"/>
<dbReference type="SMART" id="SM00487">
    <property type="entry name" value="DEXDc"/>
    <property type="match status" value="1"/>
</dbReference>
<keyword evidence="2" id="KW-0378">Hydrolase</keyword>
<name>A0A166EKZ7_9EURY</name>
<evidence type="ECO:0000313" key="6">
    <source>
        <dbReference type="Proteomes" id="UP000077275"/>
    </source>
</evidence>
<dbReference type="GO" id="GO:0003678">
    <property type="term" value="F:DNA helicase activity"/>
    <property type="evidence" value="ECO:0007669"/>
    <property type="project" value="TreeGrafter"/>
</dbReference>
<comment type="caution">
    <text evidence="5">The sequence shown here is derived from an EMBL/GenBank/DDBJ whole genome shotgun (WGS) entry which is preliminary data.</text>
</comment>
<keyword evidence="5" id="KW-0347">Helicase</keyword>
<dbReference type="InterPro" id="IPR014013">
    <property type="entry name" value="Helic_SF1/SF2_ATP-bd_DinG/Rad3"/>
</dbReference>
<dbReference type="InterPro" id="IPR006555">
    <property type="entry name" value="ATP-dep_Helicase_C"/>
</dbReference>
<dbReference type="PANTHER" id="PTHR11472">
    <property type="entry name" value="DNA REPAIR DEAD HELICASE RAD3/XP-D SUBFAMILY MEMBER"/>
    <property type="match status" value="1"/>
</dbReference>
<evidence type="ECO:0000313" key="5">
    <source>
        <dbReference type="EMBL" id="KZX16772.1"/>
    </source>
</evidence>
<keyword evidence="1" id="KW-0547">Nucleotide-binding</keyword>
<gene>
    <name evidence="5" type="ORF">MBCUT_06360</name>
</gene>
<dbReference type="PROSITE" id="PS51193">
    <property type="entry name" value="HELICASE_ATP_BIND_2"/>
    <property type="match status" value="1"/>
</dbReference>
<dbReference type="PATRIC" id="fig|47311.3.peg.714"/>
<dbReference type="Pfam" id="PF04851">
    <property type="entry name" value="ResIII"/>
    <property type="match status" value="1"/>
</dbReference>
<evidence type="ECO:0000256" key="2">
    <source>
        <dbReference type="ARBA" id="ARBA00022801"/>
    </source>
</evidence>
<dbReference type="InterPro" id="IPR027417">
    <property type="entry name" value="P-loop_NTPase"/>
</dbReference>
<sequence length="581" mass="69005">MNLDITKDEFDKIGYNHNKTNSLTNYKNIPNEIIENFPFTEPRKGQLEIISEIYHAIEKGYKYIVLEAGTGTGKSVIAATLAKMYNSTFILTMTKQLQEQYLNDFKDHNFHVIKGRNNFKCMEKSLYSNSYQEKSSCNNGTCLERYDFKCKYGLSNIDSADVYGLEHAFKSYYWKDDVHCKYWSQKAEGINSDLVIMNYDYALYEFNYPHDFAKRNLLILDEAHNIEKKIMGFVELELIKEDLENEIKLKIADDEIKHMEKEGYVSWISFVKYIKRRYNKESKKFIKKISKKKDNETEAIIRKLKDEIDKFNRFINYIEKDPKNWIMIHEKDSIFFKPLKIHEYAKDYLLNYGDICLFMSATILDYEKFAEWLGLNKKEVYHLKVETPFSVSKRPIESNKTVDMTYRKLKKNAPETLDIISEILNKHKNDKGLIHTVSYKCKDYLIKNLNNSRLITHDADNRFEILNKFEKSKKPLVLLSPSMNEGVNLPYDKCRFQIIYKLPFPSTSDKQVSMRIKSDRHWYPYQTIMNLVQAYGRGMRAEDDYCQTYIIDSRLKFYAEKSPLYRRLVPKFFKEAIAERE</sequence>
<dbReference type="GO" id="GO:0005524">
    <property type="term" value="F:ATP binding"/>
    <property type="evidence" value="ECO:0007669"/>
    <property type="project" value="UniProtKB-KW"/>
</dbReference>
<dbReference type="GO" id="GO:0003677">
    <property type="term" value="F:DNA binding"/>
    <property type="evidence" value="ECO:0007669"/>
    <property type="project" value="InterPro"/>
</dbReference>
<dbReference type="SMART" id="SM00491">
    <property type="entry name" value="HELICc2"/>
    <property type="match status" value="1"/>
</dbReference>
<dbReference type="Proteomes" id="UP000077275">
    <property type="component" value="Unassembled WGS sequence"/>
</dbReference>
<dbReference type="AlphaFoldDB" id="A0A166EKZ7"/>
<reference evidence="5 6" key="1">
    <citation type="submission" date="2016-04" db="EMBL/GenBank/DDBJ databases">
        <title>Genome sequence of Methanobrevibacter cuticularis DSM 11139.</title>
        <authorList>
            <person name="Poehlein A."/>
            <person name="Seedorf H."/>
            <person name="Daniel R."/>
        </authorList>
    </citation>
    <scope>NUCLEOTIDE SEQUENCE [LARGE SCALE GENOMIC DNA]</scope>
    <source>
        <strain evidence="5 6">DSM 11139</strain>
    </source>
</reference>
<keyword evidence="3" id="KW-0067">ATP-binding</keyword>
<dbReference type="RefSeq" id="WP_067258845.1">
    <property type="nucleotide sequence ID" value="NZ_LWMW01000087.1"/>
</dbReference>
<dbReference type="GO" id="GO:0006139">
    <property type="term" value="P:nucleobase-containing compound metabolic process"/>
    <property type="evidence" value="ECO:0007669"/>
    <property type="project" value="InterPro"/>
</dbReference>
<dbReference type="Gene3D" id="3.40.50.300">
    <property type="entry name" value="P-loop containing nucleotide triphosphate hydrolases"/>
    <property type="match status" value="2"/>
</dbReference>
<accession>A0A166EKZ7</accession>
<dbReference type="Pfam" id="PF13307">
    <property type="entry name" value="Helicase_C_2"/>
    <property type="match status" value="1"/>
</dbReference>
<dbReference type="OrthoDB" id="76985at2157"/>
<keyword evidence="6" id="KW-1185">Reference proteome</keyword>
<dbReference type="EMBL" id="LWMW01000087">
    <property type="protein sequence ID" value="KZX16772.1"/>
    <property type="molecule type" value="Genomic_DNA"/>
</dbReference>
<evidence type="ECO:0000259" key="4">
    <source>
        <dbReference type="PROSITE" id="PS51193"/>
    </source>
</evidence>
<evidence type="ECO:0000256" key="1">
    <source>
        <dbReference type="ARBA" id="ARBA00022741"/>
    </source>
</evidence>
<feature type="domain" description="Helicase ATP-binding" evidence="4">
    <location>
        <begin position="32"/>
        <end position="293"/>
    </location>
</feature>
<dbReference type="InterPro" id="IPR006935">
    <property type="entry name" value="Helicase/UvrB_N"/>
</dbReference>
<protein>
    <submittedName>
        <fullName evidence="5">Bifunctional ATP-dependent DNA helicase/DNA polymerase III subunit epsilon</fullName>
    </submittedName>
</protein>
<dbReference type="InterPro" id="IPR045028">
    <property type="entry name" value="DinG/Rad3-like"/>
</dbReference>
<dbReference type="InterPro" id="IPR014001">
    <property type="entry name" value="Helicase_ATP-bd"/>
</dbReference>